<dbReference type="EMBL" id="JACMSC010000002">
    <property type="protein sequence ID" value="KAG6531946.1"/>
    <property type="molecule type" value="Genomic_DNA"/>
</dbReference>
<reference evidence="2 3" key="1">
    <citation type="submission" date="2020-08" db="EMBL/GenBank/DDBJ databases">
        <title>Plant Genome Project.</title>
        <authorList>
            <person name="Zhang R.-G."/>
        </authorList>
    </citation>
    <scope>NUCLEOTIDE SEQUENCE [LARGE SCALE GENOMIC DNA]</scope>
    <source>
        <tissue evidence="2">Rhizome</tissue>
    </source>
</reference>
<dbReference type="Proteomes" id="UP000734854">
    <property type="component" value="Unassembled WGS sequence"/>
</dbReference>
<proteinExistence type="predicted"/>
<organism evidence="2 3">
    <name type="scientific">Zingiber officinale</name>
    <name type="common">Ginger</name>
    <name type="synonym">Amomum zingiber</name>
    <dbReference type="NCBI Taxonomy" id="94328"/>
    <lineage>
        <taxon>Eukaryota</taxon>
        <taxon>Viridiplantae</taxon>
        <taxon>Streptophyta</taxon>
        <taxon>Embryophyta</taxon>
        <taxon>Tracheophyta</taxon>
        <taxon>Spermatophyta</taxon>
        <taxon>Magnoliopsida</taxon>
        <taxon>Liliopsida</taxon>
        <taxon>Zingiberales</taxon>
        <taxon>Zingiberaceae</taxon>
        <taxon>Zingiber</taxon>
    </lineage>
</organism>
<evidence type="ECO:0000313" key="2">
    <source>
        <dbReference type="EMBL" id="KAG6531946.1"/>
    </source>
</evidence>
<keyword evidence="3" id="KW-1185">Reference proteome</keyword>
<accession>A0A8J5IBC9</accession>
<protein>
    <submittedName>
        <fullName evidence="2">Uncharacterized protein</fullName>
    </submittedName>
</protein>
<name>A0A8J5IBC9_ZINOF</name>
<feature type="region of interest" description="Disordered" evidence="1">
    <location>
        <begin position="321"/>
        <end position="377"/>
    </location>
</feature>
<sequence length="530" mass="58808">MYVLLPVQPNELYLNSLLTSLDRLQRIQVSTTNHSAIDPDVDPQDHIRLRQILLSLRLPFLLLPPLQEQQQPGKERSHLSPPSLSDFLCSSTTAIAVPPAAEHKARQPFPAIRIYIPIADGIVALVQIAYCVAGDVAVRDAGEAEAPLGRSLTFAEDIWFRYTTRMPDYLLFCGDKDWASPSLTVGSDFATVGLLRGGGLWQLLDSPTNALQMGVLLLGIPSFAGPAMVPCHMITFWLWIALRQLELIETHNGYVEQETCEKRLVQRYTSARFGSYSAGEELIEEESKLLTGITFFPFIFGALLTYFDSQKSRMLEKVGMEESAIHGPRPTSATPSQLVASPPSASVHSEFQGTTVGPSTQPTHDETQAGPSRSQRSSYSYFRAAMPSEWHLRCQLDAPTSHLTLRGQLSTHWKESLQQMHALPVPGFIKSLVLSQTLSFLYQENKSLKDKVVELETQLNGPAIDDYQLRGEIASLDLETQAKELQMLQVELTQSRSISSEIASTMAMYKAGENERCRLSKGGAFAFPRV</sequence>
<comment type="caution">
    <text evidence="2">The sequence shown here is derived from an EMBL/GenBank/DDBJ whole genome shotgun (WGS) entry which is preliminary data.</text>
</comment>
<dbReference type="AlphaFoldDB" id="A0A8J5IBC9"/>
<evidence type="ECO:0000313" key="3">
    <source>
        <dbReference type="Proteomes" id="UP000734854"/>
    </source>
</evidence>
<evidence type="ECO:0000256" key="1">
    <source>
        <dbReference type="SAM" id="MobiDB-lite"/>
    </source>
</evidence>
<gene>
    <name evidence="2" type="ORF">ZIOFF_005782</name>
</gene>
<feature type="compositionally biased region" description="Polar residues" evidence="1">
    <location>
        <begin position="331"/>
        <end position="362"/>
    </location>
</feature>